<dbReference type="WBParaSite" id="TREG1_22320.2">
    <property type="protein sequence ID" value="TREG1_22320.2"/>
    <property type="gene ID" value="TREG1_22320"/>
</dbReference>
<evidence type="ECO:0000256" key="5">
    <source>
        <dbReference type="ARBA" id="ARBA00023180"/>
    </source>
</evidence>
<dbReference type="SUPFAM" id="SSF53474">
    <property type="entry name" value="alpha/beta-Hydrolases"/>
    <property type="match status" value="2"/>
</dbReference>
<feature type="signal peptide" evidence="6">
    <location>
        <begin position="1"/>
        <end position="24"/>
    </location>
</feature>
<evidence type="ECO:0000256" key="1">
    <source>
        <dbReference type="ARBA" id="ARBA00011079"/>
    </source>
</evidence>
<keyword evidence="5" id="KW-0325">Glycoprotein</keyword>
<evidence type="ECO:0000313" key="8">
    <source>
        <dbReference type="WBParaSite" id="TREG1_22320.1"/>
    </source>
</evidence>
<dbReference type="Pfam" id="PF05577">
    <property type="entry name" value="Peptidase_S28"/>
    <property type="match status" value="1"/>
</dbReference>
<dbReference type="InterPro" id="IPR029058">
    <property type="entry name" value="AB_hydrolase_fold"/>
</dbReference>
<evidence type="ECO:0000256" key="4">
    <source>
        <dbReference type="ARBA" id="ARBA00022801"/>
    </source>
</evidence>
<dbReference type="Proteomes" id="UP000050795">
    <property type="component" value="Unassembled WGS sequence"/>
</dbReference>
<evidence type="ECO:0000256" key="3">
    <source>
        <dbReference type="ARBA" id="ARBA00022729"/>
    </source>
</evidence>
<keyword evidence="2" id="KW-0645">Protease</keyword>
<keyword evidence="4" id="KW-0378">Hydrolase</keyword>
<keyword evidence="7" id="KW-1185">Reference proteome</keyword>
<feature type="chain" id="PRO_5044704877" description="Dipeptidyl peptidase 2" evidence="6">
    <location>
        <begin position="25"/>
        <end position="473"/>
    </location>
</feature>
<evidence type="ECO:0000313" key="7">
    <source>
        <dbReference type="Proteomes" id="UP000050795"/>
    </source>
</evidence>
<dbReference type="PANTHER" id="PTHR11010:SF107">
    <property type="entry name" value="DIPEPTIDYL PEPTIDASE 2"/>
    <property type="match status" value="1"/>
</dbReference>
<sequence>MMLENWTLSVFVLFICALFDPTFCIPWPPKADYFVQRVDHFSFQAANLTFRQRYLYENKWYKPNGPIFFYCGNEGDIETFWNNTGLMFEMAPSFNAFILFAEHRYYGESLPFEKSFQQPYIQFLSTKQALVDYAYLIEGVKNKFNITRSPVIAFGGSYGGMLAAYMRANYPHIIKGALAASAPVRWVAGEGNFHEFFEAVTKNYHDADPKCSQKIKDAFNTAVEMSKKPDPGYKQLSEQLRLCQPISNEFEFYWALKWARNAFVMMAMGDYPYQASFVGSLPAYPVNVSCKNALVTPDLIPSLREAVAVYYNSSMSLSCFDYKSQYIECADITGCGLGNDSLAWDFQSCTEMNLYDGSDGTASDMFTSLPLTKEQVTRYCQKKWGVTPVFNQLSTFFGDNLWKTATNIIFSNGNLDPWMGGGILTDQSEKVISLVLDGGAHHLDLRSPHPNDPPSARQVRQIEVQTIRSWLES</sequence>
<evidence type="ECO:0000313" key="9">
    <source>
        <dbReference type="WBParaSite" id="TREG1_22320.2"/>
    </source>
</evidence>
<dbReference type="GO" id="GO:0070008">
    <property type="term" value="F:serine-type exopeptidase activity"/>
    <property type="evidence" value="ECO:0007669"/>
    <property type="project" value="InterPro"/>
</dbReference>
<dbReference type="PANTHER" id="PTHR11010">
    <property type="entry name" value="PROTEASE S28 PRO-X CARBOXYPEPTIDASE-RELATED"/>
    <property type="match status" value="1"/>
</dbReference>
<dbReference type="InterPro" id="IPR042269">
    <property type="entry name" value="Ser_carbopepase_S28_SKS"/>
</dbReference>
<proteinExistence type="inferred from homology"/>
<evidence type="ECO:0000256" key="6">
    <source>
        <dbReference type="SAM" id="SignalP"/>
    </source>
</evidence>
<name>A0AA85JGZ9_TRIRE</name>
<dbReference type="InterPro" id="IPR008758">
    <property type="entry name" value="Peptidase_S28"/>
</dbReference>
<accession>A0AA85JGZ9</accession>
<organism evidence="7 8">
    <name type="scientific">Trichobilharzia regenti</name>
    <name type="common">Nasal bird schistosome</name>
    <dbReference type="NCBI Taxonomy" id="157069"/>
    <lineage>
        <taxon>Eukaryota</taxon>
        <taxon>Metazoa</taxon>
        <taxon>Spiralia</taxon>
        <taxon>Lophotrochozoa</taxon>
        <taxon>Platyhelminthes</taxon>
        <taxon>Trematoda</taxon>
        <taxon>Digenea</taxon>
        <taxon>Strigeidida</taxon>
        <taxon>Schistosomatoidea</taxon>
        <taxon>Schistosomatidae</taxon>
        <taxon>Trichobilharzia</taxon>
    </lineage>
</organism>
<dbReference type="GO" id="GO:0008239">
    <property type="term" value="F:dipeptidyl-peptidase activity"/>
    <property type="evidence" value="ECO:0007669"/>
    <property type="project" value="TreeGrafter"/>
</dbReference>
<reference evidence="8 9" key="2">
    <citation type="submission" date="2023-11" db="UniProtKB">
        <authorList>
            <consortium name="WormBaseParasite"/>
        </authorList>
    </citation>
    <scope>IDENTIFICATION</scope>
</reference>
<evidence type="ECO:0000256" key="2">
    <source>
        <dbReference type="ARBA" id="ARBA00022670"/>
    </source>
</evidence>
<protein>
    <recommendedName>
        <fullName evidence="10">Dipeptidyl peptidase 2</fullName>
    </recommendedName>
</protein>
<dbReference type="Gene3D" id="3.40.50.1820">
    <property type="entry name" value="alpha/beta hydrolase"/>
    <property type="match status" value="1"/>
</dbReference>
<reference evidence="7" key="1">
    <citation type="submission" date="2022-06" db="EMBL/GenBank/DDBJ databases">
        <authorList>
            <person name="Berger JAMES D."/>
            <person name="Berger JAMES D."/>
        </authorList>
    </citation>
    <scope>NUCLEOTIDE SEQUENCE [LARGE SCALE GENOMIC DNA]</scope>
</reference>
<keyword evidence="3 6" id="KW-0732">Signal</keyword>
<dbReference type="GO" id="GO:0006508">
    <property type="term" value="P:proteolysis"/>
    <property type="evidence" value="ECO:0007669"/>
    <property type="project" value="UniProtKB-KW"/>
</dbReference>
<dbReference type="WBParaSite" id="TREG1_22320.1">
    <property type="protein sequence ID" value="TREG1_22320.1"/>
    <property type="gene ID" value="TREG1_22320"/>
</dbReference>
<dbReference type="Gene3D" id="1.20.120.980">
    <property type="entry name" value="Serine carboxypeptidase S28, SKS domain"/>
    <property type="match status" value="1"/>
</dbReference>
<comment type="similarity">
    <text evidence="1">Belongs to the peptidase S28 family.</text>
</comment>
<evidence type="ECO:0008006" key="10">
    <source>
        <dbReference type="Google" id="ProtNLM"/>
    </source>
</evidence>
<dbReference type="AlphaFoldDB" id="A0AA85JGZ9"/>